<evidence type="ECO:0000313" key="3">
    <source>
        <dbReference type="Proteomes" id="UP001516472"/>
    </source>
</evidence>
<evidence type="ECO:0000313" key="2">
    <source>
        <dbReference type="EMBL" id="MBE4753108.1"/>
    </source>
</evidence>
<dbReference type="Proteomes" id="UP001516472">
    <property type="component" value="Unassembled WGS sequence"/>
</dbReference>
<proteinExistence type="predicted"/>
<gene>
    <name evidence="2" type="ORF">G4177_33660</name>
</gene>
<organism evidence="2 3">
    <name type="scientific">Corallococcus soli</name>
    <dbReference type="NCBI Taxonomy" id="2710757"/>
    <lineage>
        <taxon>Bacteria</taxon>
        <taxon>Pseudomonadati</taxon>
        <taxon>Myxococcota</taxon>
        <taxon>Myxococcia</taxon>
        <taxon>Myxococcales</taxon>
        <taxon>Cystobacterineae</taxon>
        <taxon>Myxococcaceae</taxon>
        <taxon>Corallococcus</taxon>
    </lineage>
</organism>
<feature type="region of interest" description="Disordered" evidence="1">
    <location>
        <begin position="30"/>
        <end position="53"/>
    </location>
</feature>
<comment type="caution">
    <text evidence="2">The sequence shown here is derived from an EMBL/GenBank/DDBJ whole genome shotgun (WGS) entry which is preliminary data.</text>
</comment>
<evidence type="ECO:0000256" key="1">
    <source>
        <dbReference type="SAM" id="MobiDB-lite"/>
    </source>
</evidence>
<reference evidence="2 3" key="1">
    <citation type="submission" date="2020-02" db="EMBL/GenBank/DDBJ databases">
        <authorList>
            <person name="Babadi Z.K."/>
            <person name="Risdian C."/>
            <person name="Ebrahimipour G.H."/>
            <person name="Wink J."/>
        </authorList>
    </citation>
    <scope>NUCLEOTIDE SEQUENCE [LARGE SCALE GENOMIC DNA]</scope>
    <source>
        <strain evidence="2 3">ZKHCc1 1396</strain>
    </source>
</reference>
<sequence length="53" mass="6336">MPEVRQRLWSEGRYDVDIHEAWERWLQPPLPSGRDPRVWQSAADTFMDTGRIP</sequence>
<keyword evidence="3" id="KW-1185">Reference proteome</keyword>
<accession>A0ABR9PYV0</accession>
<protein>
    <submittedName>
        <fullName evidence="2">Uncharacterized protein</fullName>
    </submittedName>
</protein>
<dbReference type="EMBL" id="JAAIYO010000016">
    <property type="protein sequence ID" value="MBE4753108.1"/>
    <property type="molecule type" value="Genomic_DNA"/>
</dbReference>
<dbReference type="RefSeq" id="WP_193430266.1">
    <property type="nucleotide sequence ID" value="NZ_CBCSIP010000026.1"/>
</dbReference>
<name>A0ABR9PYV0_9BACT</name>